<dbReference type="SUPFAM" id="SSF101790">
    <property type="entry name" value="Aminomethyltransferase beta-barrel domain"/>
    <property type="match status" value="1"/>
</dbReference>
<dbReference type="InterPro" id="IPR027266">
    <property type="entry name" value="TrmE/GcvT-like"/>
</dbReference>
<dbReference type="EMBL" id="WJHE01000017">
    <property type="protein sequence ID" value="MST31198.1"/>
    <property type="molecule type" value="Genomic_DNA"/>
</dbReference>
<evidence type="ECO:0000313" key="3">
    <source>
        <dbReference type="EMBL" id="MST31198.1"/>
    </source>
</evidence>
<evidence type="ECO:0008006" key="5">
    <source>
        <dbReference type="Google" id="ProtNLM"/>
    </source>
</evidence>
<dbReference type="InterPro" id="IPR029043">
    <property type="entry name" value="GcvT/YgfZ_C"/>
</dbReference>
<dbReference type="SUPFAM" id="SSF103025">
    <property type="entry name" value="Folate-binding domain"/>
    <property type="match status" value="1"/>
</dbReference>
<dbReference type="InterPro" id="IPR006222">
    <property type="entry name" value="GCVT_N"/>
</dbReference>
<keyword evidence="4" id="KW-1185">Reference proteome</keyword>
<organism evidence="3 4">
    <name type="scientific">Acidiferrimicrobium australe</name>
    <dbReference type="NCBI Taxonomy" id="2664430"/>
    <lineage>
        <taxon>Bacteria</taxon>
        <taxon>Bacillati</taxon>
        <taxon>Actinomycetota</taxon>
        <taxon>Acidimicrobiia</taxon>
        <taxon>Acidimicrobiales</taxon>
        <taxon>Acidimicrobiaceae</taxon>
        <taxon>Acidiferrimicrobium</taxon>
    </lineage>
</organism>
<dbReference type="PANTHER" id="PTHR43757">
    <property type="entry name" value="AMINOMETHYLTRANSFERASE"/>
    <property type="match status" value="1"/>
</dbReference>
<dbReference type="Proteomes" id="UP000437736">
    <property type="component" value="Unassembled WGS sequence"/>
</dbReference>
<feature type="domain" description="GCVT N-terminal" evidence="1">
    <location>
        <begin position="23"/>
        <end position="267"/>
    </location>
</feature>
<evidence type="ECO:0000259" key="1">
    <source>
        <dbReference type="Pfam" id="PF01571"/>
    </source>
</evidence>
<dbReference type="Gene3D" id="3.30.1360.120">
    <property type="entry name" value="Probable tRNA modification gtpase trme, domain 1"/>
    <property type="match status" value="1"/>
</dbReference>
<dbReference type="InterPro" id="IPR013977">
    <property type="entry name" value="GcvT_C"/>
</dbReference>
<dbReference type="Pfam" id="PF01571">
    <property type="entry name" value="GCV_T"/>
    <property type="match status" value="1"/>
</dbReference>
<dbReference type="Pfam" id="PF08669">
    <property type="entry name" value="GCV_T_C"/>
    <property type="match status" value="1"/>
</dbReference>
<proteinExistence type="predicted"/>
<sequence length="373" mass="39595">MPAPAELLATPFSAHYPAGIEEWIDVYGYAVPLTFGDPLAEYTAVRTAVGITEYSMLYKWHVTGPGAVPCVDAIFSRSVTSQPTGRISYGVIVTDHGCMVDDVTVAVHRPDLVVVTGGNPDTAHHLAAAAPEGTTVTERRSETAVLSLQGPRSREVLQTLTTTPVDNHALPYYQFRTDLDLAGIPAQVNRLGFTAELGYELQVPVERAGDLWHAVTDAGQPLGLRPFAAAALMMCRVEAGMIMGGLEYDERTSPYECRMGWAIDLDKGPFQGREALAAAKDTAPTRLVSINLGPGQSDADGVTLHHEGVPVGHITMAVPSPHLGGDLLALARITPTAAKVGTALTAALPDGTTRTGQVVATPVYDPQRSRVRA</sequence>
<name>A0ABW9QNY0_9ACTN</name>
<accession>A0ABW9QNY0</accession>
<feature type="domain" description="Aminomethyltransferase C-terminal" evidence="2">
    <location>
        <begin position="287"/>
        <end position="365"/>
    </location>
</feature>
<dbReference type="PIRSF" id="PIRSF006487">
    <property type="entry name" value="GcvT"/>
    <property type="match status" value="1"/>
</dbReference>
<comment type="caution">
    <text evidence="3">The sequence shown here is derived from an EMBL/GenBank/DDBJ whole genome shotgun (WGS) entry which is preliminary data.</text>
</comment>
<gene>
    <name evidence="3" type="ORF">GHK86_00435</name>
</gene>
<reference evidence="3 4" key="1">
    <citation type="submission" date="2019-11" db="EMBL/GenBank/DDBJ databases">
        <title>Acidiferrimicrobium australis gen. nov., sp. nov., an acidophilic and obligately heterotrophic, member of the Actinobacteria that catalyses dissimilatory oxido- reduction of iron isolated from metal-rich acidic water in Chile.</title>
        <authorList>
            <person name="Gonzalez D."/>
            <person name="Huber K."/>
            <person name="Hedrich S."/>
            <person name="Rojas-Villalobos C."/>
            <person name="Quatrini R."/>
            <person name="Dinamarca M.A."/>
            <person name="Schwarz A."/>
            <person name="Canales C."/>
            <person name="Nancucheo I."/>
        </authorList>
    </citation>
    <scope>NUCLEOTIDE SEQUENCE [LARGE SCALE GENOMIC DNA]</scope>
    <source>
        <strain evidence="3 4">USS-CCA1</strain>
    </source>
</reference>
<evidence type="ECO:0000313" key="4">
    <source>
        <dbReference type="Proteomes" id="UP000437736"/>
    </source>
</evidence>
<evidence type="ECO:0000259" key="2">
    <source>
        <dbReference type="Pfam" id="PF08669"/>
    </source>
</evidence>
<protein>
    <recommendedName>
        <fullName evidence="5">Aminomethyl transferase family protein</fullName>
    </recommendedName>
</protein>
<dbReference type="InterPro" id="IPR028896">
    <property type="entry name" value="GcvT/YgfZ/DmdA"/>
</dbReference>
<dbReference type="PANTHER" id="PTHR43757:SF2">
    <property type="entry name" value="AMINOMETHYLTRANSFERASE, MITOCHONDRIAL"/>
    <property type="match status" value="1"/>
</dbReference>